<gene>
    <name evidence="4" type="ORF">WCV66_14625</name>
</gene>
<evidence type="ECO:0000313" key="5">
    <source>
        <dbReference type="Proteomes" id="UP001368328"/>
    </source>
</evidence>
<dbReference type="Pfam" id="PF07261">
    <property type="entry name" value="DnaB_2"/>
    <property type="match status" value="1"/>
</dbReference>
<feature type="compositionally biased region" description="Basic and acidic residues" evidence="2">
    <location>
        <begin position="145"/>
        <end position="161"/>
    </location>
</feature>
<accession>A0ABZ2MMA9</accession>
<dbReference type="RefSeq" id="WP_338785849.1">
    <property type="nucleotide sequence ID" value="NZ_CP147403.1"/>
</dbReference>
<name>A0ABZ2MMA9_9BACI</name>
<dbReference type="Proteomes" id="UP001368328">
    <property type="component" value="Chromosome"/>
</dbReference>
<sequence>MAKYRIVRTDFWKNPVVLEEMTPEDRYFYLYLLTNPNTTQIGIYQITKKQMAFDLGYSIESVQSLMERFVRHHKLIRYNPETRELAIKNWGKDNLCKGGKPVMDCIFTELKEVEDTSLIPYVLESIQKQEIRSLYESFYEHERLSSDKEMKDRNEQDTYADKDEDINDTSVSRYTIRGQKEKEKEKEKQQQQQKAFNPNIENNPYIEDQTQNQKTNDVKESVEFWDNDGFGFSSVNAKKQLLSWLNDSSFLQPKNVILKAMTIVCANNKRKQNYMVGILKNRENESLLTVDEIDSYQENHKPDPKYRQLNRSAKVNKYNEVKIDKFFIHVPRAPNYIQLDPVYRDQFKVVSPDSKILLEDCIWSG</sequence>
<dbReference type="PANTHER" id="PTHR37293">
    <property type="entry name" value="PHAGE REPLICATION PROTEIN-RELATED"/>
    <property type="match status" value="1"/>
</dbReference>
<evidence type="ECO:0000256" key="1">
    <source>
        <dbReference type="ARBA" id="ARBA00093462"/>
    </source>
</evidence>
<organism evidence="4 5">
    <name type="scientific">Metabacillus rhizosphaerae</name>
    <dbReference type="NCBI Taxonomy" id="3117747"/>
    <lineage>
        <taxon>Bacteria</taxon>
        <taxon>Bacillati</taxon>
        <taxon>Bacillota</taxon>
        <taxon>Bacilli</taxon>
        <taxon>Bacillales</taxon>
        <taxon>Bacillaceae</taxon>
        <taxon>Metabacillus</taxon>
    </lineage>
</organism>
<dbReference type="EMBL" id="CP147403">
    <property type="protein sequence ID" value="WXB86501.1"/>
    <property type="molecule type" value="Genomic_DNA"/>
</dbReference>
<dbReference type="Gene3D" id="1.10.10.630">
    <property type="entry name" value="DnaD domain-like"/>
    <property type="match status" value="1"/>
</dbReference>
<dbReference type="SUPFAM" id="SSF158499">
    <property type="entry name" value="DnaD domain-like"/>
    <property type="match status" value="1"/>
</dbReference>
<dbReference type="InterPro" id="IPR034829">
    <property type="entry name" value="DnaD-like_sf"/>
</dbReference>
<feature type="compositionally biased region" description="Polar residues" evidence="2">
    <location>
        <begin position="195"/>
        <end position="214"/>
    </location>
</feature>
<dbReference type="InterPro" id="IPR053162">
    <property type="entry name" value="DnaD"/>
</dbReference>
<dbReference type="NCBIfam" id="TIGR01446">
    <property type="entry name" value="DnaD_dom"/>
    <property type="match status" value="1"/>
</dbReference>
<dbReference type="PANTHER" id="PTHR37293:SF5">
    <property type="entry name" value="DNA REPLICATION PROTEIN"/>
    <property type="match status" value="1"/>
</dbReference>
<feature type="region of interest" description="Disordered" evidence="2">
    <location>
        <begin position="145"/>
        <end position="214"/>
    </location>
</feature>
<evidence type="ECO:0000256" key="2">
    <source>
        <dbReference type="SAM" id="MobiDB-lite"/>
    </source>
</evidence>
<comment type="similarity">
    <text evidence="1">Belongs to the DnaB/DnaD family.</text>
</comment>
<feature type="domain" description="DnaB/C C-terminal" evidence="3">
    <location>
        <begin position="230"/>
        <end position="296"/>
    </location>
</feature>
<keyword evidence="5" id="KW-1185">Reference proteome</keyword>
<evidence type="ECO:0000313" key="4">
    <source>
        <dbReference type="EMBL" id="WXB86501.1"/>
    </source>
</evidence>
<reference evidence="4 5" key="1">
    <citation type="submission" date="2024-02" db="EMBL/GenBank/DDBJ databases">
        <title>Seven novel Bacillus-like species.</title>
        <authorList>
            <person name="Liu G."/>
        </authorList>
    </citation>
    <scope>NUCLEOTIDE SEQUENCE [LARGE SCALE GENOMIC DNA]</scope>
    <source>
        <strain evidence="4 5">FJAT-53654</strain>
    </source>
</reference>
<protein>
    <submittedName>
        <fullName evidence="4">DnaD domain protein</fullName>
    </submittedName>
</protein>
<proteinExistence type="inferred from homology"/>
<evidence type="ECO:0000259" key="3">
    <source>
        <dbReference type="Pfam" id="PF07261"/>
    </source>
</evidence>
<dbReference type="InterPro" id="IPR006343">
    <property type="entry name" value="DnaB/C_C"/>
</dbReference>
<feature type="compositionally biased region" description="Basic and acidic residues" evidence="2">
    <location>
        <begin position="178"/>
        <end position="189"/>
    </location>
</feature>